<comment type="caution">
    <text evidence="1">The sequence shown here is derived from an EMBL/GenBank/DDBJ whole genome shotgun (WGS) entry which is preliminary data.</text>
</comment>
<evidence type="ECO:0000313" key="1">
    <source>
        <dbReference type="EMBL" id="OKH20143.1"/>
    </source>
</evidence>
<dbReference type="EMBL" id="MRCB01000034">
    <property type="protein sequence ID" value="OKH20143.1"/>
    <property type="molecule type" value="Genomic_DNA"/>
</dbReference>
<keyword evidence="2" id="KW-1185">Reference proteome</keyword>
<name>A0A1U7H988_9CYAN</name>
<dbReference type="OrthoDB" id="531842at2"/>
<dbReference type="Proteomes" id="UP000186868">
    <property type="component" value="Unassembled WGS sequence"/>
</dbReference>
<evidence type="ECO:0000313" key="2">
    <source>
        <dbReference type="Proteomes" id="UP000186868"/>
    </source>
</evidence>
<gene>
    <name evidence="1" type="ORF">NIES593_19840</name>
</gene>
<protein>
    <submittedName>
        <fullName evidence="1">Uncharacterized protein</fullName>
    </submittedName>
</protein>
<proteinExistence type="predicted"/>
<sequence>MTEERQSQYLRLIEQLMRCPNGQEPEVLDTNSDLLDAGLVQTMMQVATMFAHENNPDGAKFLIHIARELAKQLGLYPQTPVQE</sequence>
<dbReference type="RefSeq" id="WP_073601235.1">
    <property type="nucleotide sequence ID" value="NZ_MRCB01000034.1"/>
</dbReference>
<accession>A0A1U7H988</accession>
<dbReference type="STRING" id="1921803.NIES593_19840"/>
<dbReference type="AlphaFoldDB" id="A0A1U7H988"/>
<organism evidence="1 2">
    <name type="scientific">Hydrococcus rivularis NIES-593</name>
    <dbReference type="NCBI Taxonomy" id="1921803"/>
    <lineage>
        <taxon>Bacteria</taxon>
        <taxon>Bacillati</taxon>
        <taxon>Cyanobacteriota</taxon>
        <taxon>Cyanophyceae</taxon>
        <taxon>Pleurocapsales</taxon>
        <taxon>Hydrococcaceae</taxon>
        <taxon>Hydrococcus</taxon>
    </lineage>
</organism>
<reference evidence="1 2" key="1">
    <citation type="submission" date="2016-11" db="EMBL/GenBank/DDBJ databases">
        <title>Draft Genome Sequences of Nine Cyanobacterial Strains from Diverse Habitats.</title>
        <authorList>
            <person name="Zhu T."/>
            <person name="Hou S."/>
            <person name="Lu X."/>
            <person name="Hess W.R."/>
        </authorList>
    </citation>
    <scope>NUCLEOTIDE SEQUENCE [LARGE SCALE GENOMIC DNA]</scope>
    <source>
        <strain evidence="1 2">NIES-593</strain>
    </source>
</reference>